<protein>
    <submittedName>
        <fullName evidence="1">Uncharacterized protein</fullName>
    </submittedName>
</protein>
<name>A0A0K2U5R0_LEPSM</name>
<dbReference type="AlphaFoldDB" id="A0A0K2U5R0"/>
<proteinExistence type="predicted"/>
<evidence type="ECO:0000313" key="1">
    <source>
        <dbReference type="EMBL" id="CDW33051.1"/>
    </source>
</evidence>
<reference evidence="1" key="1">
    <citation type="submission" date="2014-05" db="EMBL/GenBank/DDBJ databases">
        <authorList>
            <person name="Chronopoulou M."/>
        </authorList>
    </citation>
    <scope>NUCLEOTIDE SEQUENCE</scope>
    <source>
        <tissue evidence="1">Whole organism</tissue>
    </source>
</reference>
<sequence>MLREACRAHKLGGTELTLPKLPNKGMCVPNMSVRIVFSLEGSLTVRAGVVFDVGVYRVEVFLKEFVLKETAGAEGAGERGTPFSGMGRESVITESRFGEQDPSAGFAYKLLRHMCSEMLIEIGFCFEGFRAGGTKECPM</sequence>
<dbReference type="EMBL" id="HACA01015690">
    <property type="protein sequence ID" value="CDW33051.1"/>
    <property type="molecule type" value="Transcribed_RNA"/>
</dbReference>
<organism evidence="1">
    <name type="scientific">Lepeophtheirus salmonis</name>
    <name type="common">Salmon louse</name>
    <name type="synonym">Caligus salmonis</name>
    <dbReference type="NCBI Taxonomy" id="72036"/>
    <lineage>
        <taxon>Eukaryota</taxon>
        <taxon>Metazoa</taxon>
        <taxon>Ecdysozoa</taxon>
        <taxon>Arthropoda</taxon>
        <taxon>Crustacea</taxon>
        <taxon>Multicrustacea</taxon>
        <taxon>Hexanauplia</taxon>
        <taxon>Copepoda</taxon>
        <taxon>Siphonostomatoida</taxon>
        <taxon>Caligidae</taxon>
        <taxon>Lepeophtheirus</taxon>
    </lineage>
</organism>
<accession>A0A0K2U5R0</accession>